<reference evidence="2" key="1">
    <citation type="journal article" date="2019" name="Int. J. Syst. Evol. Microbiol.">
        <title>The Global Catalogue of Microorganisms (GCM) 10K type strain sequencing project: providing services to taxonomists for standard genome sequencing and annotation.</title>
        <authorList>
            <consortium name="The Broad Institute Genomics Platform"/>
            <consortium name="The Broad Institute Genome Sequencing Center for Infectious Disease"/>
            <person name="Wu L."/>
            <person name="Ma J."/>
        </authorList>
    </citation>
    <scope>NUCLEOTIDE SEQUENCE [LARGE SCALE GENOMIC DNA]</scope>
    <source>
        <strain evidence="2">NBRC 106310</strain>
    </source>
</reference>
<protein>
    <submittedName>
        <fullName evidence="1">Uncharacterized protein</fullName>
    </submittedName>
</protein>
<evidence type="ECO:0000313" key="1">
    <source>
        <dbReference type="EMBL" id="BDZ37556.1"/>
    </source>
</evidence>
<accession>A0ABN6WYL1</accession>
<keyword evidence="2" id="KW-1185">Reference proteome</keyword>
<dbReference type="EMBL" id="AP027728">
    <property type="protein sequence ID" value="BDZ37556.1"/>
    <property type="molecule type" value="Genomic_DNA"/>
</dbReference>
<proteinExistence type="predicted"/>
<name>A0ABN6WYL1_9MICO</name>
<dbReference type="Proteomes" id="UP001321543">
    <property type="component" value="Chromosome"/>
</dbReference>
<sequence>MSGSYPAFRTSVRIVVILSIRPGWLPGSVDSHDAVRAAAATGMRKGAISKTAPFMLDDAEPSLRTEPVNQMTEHIHGSDARYLLHRLLPPVRRRVQASPSV</sequence>
<gene>
    <name evidence="1" type="ORF">GCM10025863_01700</name>
</gene>
<organism evidence="1 2">
    <name type="scientific">Microbacterium suwonense</name>
    <dbReference type="NCBI Taxonomy" id="683047"/>
    <lineage>
        <taxon>Bacteria</taxon>
        <taxon>Bacillati</taxon>
        <taxon>Actinomycetota</taxon>
        <taxon>Actinomycetes</taxon>
        <taxon>Micrococcales</taxon>
        <taxon>Microbacteriaceae</taxon>
        <taxon>Microbacterium</taxon>
    </lineage>
</organism>
<evidence type="ECO:0000313" key="2">
    <source>
        <dbReference type="Proteomes" id="UP001321543"/>
    </source>
</evidence>